<evidence type="ECO:0000313" key="2">
    <source>
        <dbReference type="EMBL" id="AKH62176.1"/>
    </source>
</evidence>
<keyword evidence="3" id="KW-1185">Reference proteome</keyword>
<dbReference type="Proteomes" id="UP000034866">
    <property type="component" value="Chromosome"/>
</dbReference>
<keyword evidence="1" id="KW-0812">Transmembrane</keyword>
<keyword evidence="1" id="KW-0472">Membrane</keyword>
<name>A0A0F7LJX6_9GAMM</name>
<sequence length="68" mass="7352">MKGDSSSNLNNAVAIHPSLDKSLLYKVYEEAFRYQFIALALALAVAAAITAILVFILLGKVKSHSESK</sequence>
<proteinExistence type="predicted"/>
<reference evidence="2 3" key="1">
    <citation type="journal article" date="2015" name="J. Biotechnol.">
        <title>Complete genome sequence of Photorhabdus temperata subsp. thracensis 39-8(T), an entomopathogenic bacterium for the improved commercial bioinsecticide.</title>
        <authorList>
            <person name="Kwak Y."/>
            <person name="Shin J.H."/>
        </authorList>
    </citation>
    <scope>NUCLEOTIDE SEQUENCE [LARGE SCALE GENOMIC DNA]</scope>
    <source>
        <strain evidence="2 3">DSM 15199</strain>
    </source>
</reference>
<dbReference type="PATRIC" id="fig|230089.6.peg.287"/>
<organism evidence="2 3">
    <name type="scientific">Photorhabdus thracensis</name>
    <dbReference type="NCBI Taxonomy" id="230089"/>
    <lineage>
        <taxon>Bacteria</taxon>
        <taxon>Pseudomonadati</taxon>
        <taxon>Pseudomonadota</taxon>
        <taxon>Gammaproteobacteria</taxon>
        <taxon>Enterobacterales</taxon>
        <taxon>Morganellaceae</taxon>
        <taxon>Photorhabdus</taxon>
    </lineage>
</organism>
<evidence type="ECO:0000256" key="1">
    <source>
        <dbReference type="SAM" id="Phobius"/>
    </source>
</evidence>
<feature type="transmembrane region" description="Helical" evidence="1">
    <location>
        <begin position="34"/>
        <end position="58"/>
    </location>
</feature>
<keyword evidence="1" id="KW-1133">Transmembrane helix</keyword>
<reference evidence="3" key="2">
    <citation type="submission" date="2015-03" db="EMBL/GenBank/DDBJ databases">
        <title>Genome sequence of Azospirillum thiophilum strain DSM 21654T.</title>
        <authorList>
            <person name="Kwak Y."/>
            <person name="Shin J.-H."/>
        </authorList>
    </citation>
    <scope>NUCLEOTIDE SEQUENCE [LARGE SCALE GENOMIC DNA]</scope>
    <source>
        <strain evidence="3">DSM 15199</strain>
    </source>
</reference>
<dbReference type="AlphaFoldDB" id="A0A0F7LJX6"/>
<gene>
    <name evidence="2" type="ORF">VY86_01170</name>
</gene>
<dbReference type="RefSeq" id="WP_046973635.1">
    <property type="nucleotide sequence ID" value="NZ_CAWQPG010000024.1"/>
</dbReference>
<protein>
    <submittedName>
        <fullName evidence="2">Uncharacterized protein</fullName>
    </submittedName>
</protein>
<dbReference type="EMBL" id="CP011104">
    <property type="protein sequence ID" value="AKH62176.1"/>
    <property type="molecule type" value="Genomic_DNA"/>
</dbReference>
<dbReference type="OrthoDB" id="2412976at2"/>
<dbReference type="KEGG" id="ptt:VY86_01170"/>
<evidence type="ECO:0000313" key="3">
    <source>
        <dbReference type="Proteomes" id="UP000034866"/>
    </source>
</evidence>
<accession>A0A0F7LJX6</accession>